<accession>A0ABV4DMF2</accession>
<dbReference type="Proteomes" id="UP001565219">
    <property type="component" value="Unassembled WGS sequence"/>
</dbReference>
<dbReference type="EMBL" id="JBCLTR010000036">
    <property type="protein sequence ID" value="MEY8635085.1"/>
    <property type="molecule type" value="Genomic_DNA"/>
</dbReference>
<protein>
    <submittedName>
        <fullName evidence="1">Uncharacterized protein</fullName>
    </submittedName>
</protein>
<organism evidence="1 2">
    <name type="scientific">Anaerostipes hominis</name>
    <name type="common">ex Lee et al. 2021</name>
    <dbReference type="NCBI Taxonomy" id="2025494"/>
    <lineage>
        <taxon>Bacteria</taxon>
        <taxon>Bacillati</taxon>
        <taxon>Bacillota</taxon>
        <taxon>Clostridia</taxon>
        <taxon>Lachnospirales</taxon>
        <taxon>Lachnospiraceae</taxon>
        <taxon>Anaerostipes</taxon>
    </lineage>
</organism>
<gene>
    <name evidence="1" type="ORF">AALG99_16485</name>
</gene>
<evidence type="ECO:0000313" key="1">
    <source>
        <dbReference type="EMBL" id="MEY8635085.1"/>
    </source>
</evidence>
<evidence type="ECO:0000313" key="2">
    <source>
        <dbReference type="Proteomes" id="UP001565219"/>
    </source>
</evidence>
<proteinExistence type="predicted"/>
<sequence>MSMQCVLNDLVSDGEVLAEYAISGSYIPYHCIIERGSTDIASALEDTLHRILDAGGSKEDIYEILGAKIPNEEEWRELQEFDEFIVIDLGYVIPGLIMSFHEDEEMKYNFSELDKSNSNAD</sequence>
<dbReference type="RefSeq" id="WP_270601757.1">
    <property type="nucleotide sequence ID" value="NZ_JAQEVE010000026.1"/>
</dbReference>
<keyword evidence="2" id="KW-1185">Reference proteome</keyword>
<comment type="caution">
    <text evidence="1">The sequence shown here is derived from an EMBL/GenBank/DDBJ whole genome shotgun (WGS) entry which is preliminary data.</text>
</comment>
<reference evidence="1 2" key="1">
    <citation type="submission" date="2024-03" db="EMBL/GenBank/DDBJ databases">
        <title>Mouse gut bacterial collection (mGBC) of GemPharmatech.</title>
        <authorList>
            <person name="He Y."/>
            <person name="Dong L."/>
            <person name="Wu D."/>
            <person name="Gao X."/>
            <person name="Lin Z."/>
        </authorList>
    </citation>
    <scope>NUCLEOTIDE SEQUENCE [LARGE SCALE GENOMIC DNA]</scope>
    <source>
        <strain evidence="1 2">32-10</strain>
    </source>
</reference>
<name>A0ABV4DMF2_9FIRM</name>